<proteinExistence type="predicted"/>
<sequence length="130" mass="14476">MEGVWPEMEKVFNDELDGKLYSCRGCGTHLALADDLISKDFYCGNGKAFLFRNVSNVTFGVPGERMLITGMYIIVDIFCCSCGQNLGWKYESAREKTQKFKEGKFILDRGMIDDGANSQHNIDTAGPVDA</sequence>
<evidence type="ECO:0000313" key="1">
    <source>
        <dbReference type="EMBL" id="KAH7675525.1"/>
    </source>
</evidence>
<evidence type="ECO:0000313" key="2">
    <source>
        <dbReference type="Proteomes" id="UP000827976"/>
    </source>
</evidence>
<name>A0ACB7VMM4_DIOAL</name>
<accession>A0ACB7VMM4</accession>
<dbReference type="EMBL" id="CM037018">
    <property type="protein sequence ID" value="KAH7675525.1"/>
    <property type="molecule type" value="Genomic_DNA"/>
</dbReference>
<keyword evidence="2" id="KW-1185">Reference proteome</keyword>
<reference evidence="2" key="1">
    <citation type="journal article" date="2022" name="Nat. Commun.">
        <title>Chromosome evolution and the genetic basis of agronomically important traits in greater yam.</title>
        <authorList>
            <person name="Bredeson J.V."/>
            <person name="Lyons J.B."/>
            <person name="Oniyinde I.O."/>
            <person name="Okereke N.R."/>
            <person name="Kolade O."/>
            <person name="Nnabue I."/>
            <person name="Nwadili C.O."/>
            <person name="Hribova E."/>
            <person name="Parker M."/>
            <person name="Nwogha J."/>
            <person name="Shu S."/>
            <person name="Carlson J."/>
            <person name="Kariba R."/>
            <person name="Muthemba S."/>
            <person name="Knop K."/>
            <person name="Barton G.J."/>
            <person name="Sherwood A.V."/>
            <person name="Lopez-Montes A."/>
            <person name="Asiedu R."/>
            <person name="Jamnadass R."/>
            <person name="Muchugi A."/>
            <person name="Goodstein D."/>
            <person name="Egesi C.N."/>
            <person name="Featherston J."/>
            <person name="Asfaw A."/>
            <person name="Simpson G.G."/>
            <person name="Dolezel J."/>
            <person name="Hendre P.S."/>
            <person name="Van Deynze A."/>
            <person name="Kumar P.L."/>
            <person name="Obidiegwu J.E."/>
            <person name="Bhattacharjee R."/>
            <person name="Rokhsar D.S."/>
        </authorList>
    </citation>
    <scope>NUCLEOTIDE SEQUENCE [LARGE SCALE GENOMIC DNA]</scope>
    <source>
        <strain evidence="2">cv. TDa95/00328</strain>
    </source>
</reference>
<gene>
    <name evidence="1" type="ORF">IHE45_08G140500</name>
</gene>
<dbReference type="Proteomes" id="UP000827976">
    <property type="component" value="Chromosome 8"/>
</dbReference>
<comment type="caution">
    <text evidence="1">The sequence shown here is derived from an EMBL/GenBank/DDBJ whole genome shotgun (WGS) entry which is preliminary data.</text>
</comment>
<organism evidence="1 2">
    <name type="scientific">Dioscorea alata</name>
    <name type="common">Purple yam</name>
    <dbReference type="NCBI Taxonomy" id="55571"/>
    <lineage>
        <taxon>Eukaryota</taxon>
        <taxon>Viridiplantae</taxon>
        <taxon>Streptophyta</taxon>
        <taxon>Embryophyta</taxon>
        <taxon>Tracheophyta</taxon>
        <taxon>Spermatophyta</taxon>
        <taxon>Magnoliopsida</taxon>
        <taxon>Liliopsida</taxon>
        <taxon>Dioscoreales</taxon>
        <taxon>Dioscoreaceae</taxon>
        <taxon>Dioscorea</taxon>
    </lineage>
</organism>
<protein>
    <submittedName>
        <fullName evidence="1">Yippee-type zinc-binding protein</fullName>
    </submittedName>
</protein>